<proteinExistence type="predicted"/>
<comment type="caution">
    <text evidence="2">The sequence shown here is derived from an EMBL/GenBank/DDBJ whole genome shotgun (WGS) entry which is preliminary data.</text>
</comment>
<dbReference type="Proteomes" id="UP000823674">
    <property type="component" value="Chromosome A10"/>
</dbReference>
<protein>
    <submittedName>
        <fullName evidence="2">Uncharacterized protein</fullName>
    </submittedName>
</protein>
<gene>
    <name evidence="2" type="primary">A10p008450.1_BraROA</name>
    <name evidence="2" type="ORF">IGI04_040146</name>
</gene>
<name>A0ABQ7KPW1_BRACM</name>
<feature type="compositionally biased region" description="Basic residues" evidence="1">
    <location>
        <begin position="180"/>
        <end position="194"/>
    </location>
</feature>
<keyword evidence="3" id="KW-1185">Reference proteome</keyword>
<reference evidence="2 3" key="1">
    <citation type="submission" date="2021-03" db="EMBL/GenBank/DDBJ databases">
        <authorList>
            <person name="King G.J."/>
            <person name="Bancroft I."/>
            <person name="Baten A."/>
            <person name="Bloomfield J."/>
            <person name="Borpatragohain P."/>
            <person name="He Z."/>
            <person name="Irish N."/>
            <person name="Irwin J."/>
            <person name="Liu K."/>
            <person name="Mauleon R.P."/>
            <person name="Moore J."/>
            <person name="Morris R."/>
            <person name="Ostergaard L."/>
            <person name="Wang B."/>
            <person name="Wells R."/>
        </authorList>
    </citation>
    <scope>NUCLEOTIDE SEQUENCE [LARGE SCALE GENOMIC DNA]</scope>
    <source>
        <strain evidence="2">R-o-18</strain>
        <tissue evidence="2">Leaf</tissue>
    </source>
</reference>
<sequence length="194" mass="21373">MAATTVDISAPEVEFFGLTSTGLWRYLETMKTILGSKFPTVTENESEQVKGAIDFTGLIITRHFTVNDKSSSLKQDLHVFKIDKAVELTHVLSAPSATKTPIMETVPSNSINKEVQKTSVVDLVTTTLSANAFESPSCFSVLGDMDEAEIESMVSLILTRGGRETKPPIKYQDLEWKTTQGRRKHGPHGRGSKR</sequence>
<dbReference type="EMBL" id="JADBGQ010000010">
    <property type="protein sequence ID" value="KAG5375550.1"/>
    <property type="molecule type" value="Genomic_DNA"/>
</dbReference>
<evidence type="ECO:0000256" key="1">
    <source>
        <dbReference type="SAM" id="MobiDB-lite"/>
    </source>
</evidence>
<evidence type="ECO:0000313" key="2">
    <source>
        <dbReference type="EMBL" id="KAG5375550.1"/>
    </source>
</evidence>
<accession>A0ABQ7KPW1</accession>
<organism evidence="2 3">
    <name type="scientific">Brassica rapa subsp. trilocularis</name>
    <dbReference type="NCBI Taxonomy" id="1813537"/>
    <lineage>
        <taxon>Eukaryota</taxon>
        <taxon>Viridiplantae</taxon>
        <taxon>Streptophyta</taxon>
        <taxon>Embryophyta</taxon>
        <taxon>Tracheophyta</taxon>
        <taxon>Spermatophyta</taxon>
        <taxon>Magnoliopsida</taxon>
        <taxon>eudicotyledons</taxon>
        <taxon>Gunneridae</taxon>
        <taxon>Pentapetalae</taxon>
        <taxon>rosids</taxon>
        <taxon>malvids</taxon>
        <taxon>Brassicales</taxon>
        <taxon>Brassicaceae</taxon>
        <taxon>Brassiceae</taxon>
        <taxon>Brassica</taxon>
    </lineage>
</organism>
<evidence type="ECO:0000313" key="3">
    <source>
        <dbReference type="Proteomes" id="UP000823674"/>
    </source>
</evidence>
<feature type="region of interest" description="Disordered" evidence="1">
    <location>
        <begin position="169"/>
        <end position="194"/>
    </location>
</feature>
<dbReference type="Gene3D" id="3.20.20.80">
    <property type="entry name" value="Glycosidases"/>
    <property type="match status" value="1"/>
</dbReference>